<dbReference type="InterPro" id="IPR046357">
    <property type="entry name" value="PPIase_dom_sf"/>
</dbReference>
<evidence type="ECO:0000313" key="10">
    <source>
        <dbReference type="Proteomes" id="UP000681425"/>
    </source>
</evidence>
<feature type="domain" description="PPIase FKBP-type" evidence="8">
    <location>
        <begin position="61"/>
        <end position="142"/>
    </location>
</feature>
<sequence>MSTVTAVPLLPIAKGSLTRLWIGVAILLLAAGALAWAGTVSLQPLGFEVLEEGEGPSPTLDDVVLVSYVGKLTDGKVFDQSEQQAFPVGEVVPGFSQALLKMKKGGHYKVTIPPRLGYGAKAAGPIPANSTLIFDVHLRDFKSKEEIMRMQQQMQMMQGGTGGPPMPGAAPGQ</sequence>
<proteinExistence type="inferred from homology"/>
<evidence type="ECO:0000256" key="3">
    <source>
        <dbReference type="ARBA" id="ARBA00023110"/>
    </source>
</evidence>
<dbReference type="GO" id="GO:0003755">
    <property type="term" value="F:peptidyl-prolyl cis-trans isomerase activity"/>
    <property type="evidence" value="ECO:0007669"/>
    <property type="project" value="UniProtKB-UniRule"/>
</dbReference>
<dbReference type="EMBL" id="CP073910">
    <property type="protein sequence ID" value="QUT04681.1"/>
    <property type="molecule type" value="Genomic_DNA"/>
</dbReference>
<organism evidence="9 10">
    <name type="scientific">Sphingobium phenoxybenzoativorans</name>
    <dbReference type="NCBI Taxonomy" id="1592790"/>
    <lineage>
        <taxon>Bacteria</taxon>
        <taxon>Pseudomonadati</taxon>
        <taxon>Pseudomonadota</taxon>
        <taxon>Alphaproteobacteria</taxon>
        <taxon>Sphingomonadales</taxon>
        <taxon>Sphingomonadaceae</taxon>
        <taxon>Sphingobium</taxon>
    </lineage>
</organism>
<evidence type="ECO:0000313" key="9">
    <source>
        <dbReference type="EMBL" id="QUT04681.1"/>
    </source>
</evidence>
<dbReference type="Gene3D" id="3.10.50.40">
    <property type="match status" value="1"/>
</dbReference>
<reference evidence="9" key="1">
    <citation type="submission" date="2021-04" db="EMBL/GenBank/DDBJ databases">
        <title>Isolation of p-tert-butylphenol degrading bacteria Sphingobium phenoxybenzoativorans Tas13 from active sludge.</title>
        <authorList>
            <person name="Li Y."/>
        </authorList>
    </citation>
    <scope>NUCLEOTIDE SEQUENCE</scope>
    <source>
        <strain evidence="9">Tas13</strain>
    </source>
</reference>
<keyword evidence="4 5" id="KW-0413">Isomerase</keyword>
<evidence type="ECO:0000256" key="2">
    <source>
        <dbReference type="ARBA" id="ARBA00006577"/>
    </source>
</evidence>
<keyword evidence="10" id="KW-1185">Reference proteome</keyword>
<dbReference type="Pfam" id="PF00254">
    <property type="entry name" value="FKBP_C"/>
    <property type="match status" value="1"/>
</dbReference>
<dbReference type="PANTHER" id="PTHR43811:SF19">
    <property type="entry name" value="39 KDA FK506-BINDING NUCLEAR PROTEIN"/>
    <property type="match status" value="1"/>
</dbReference>
<dbReference type="KEGG" id="spph:KFK14_16780"/>
<gene>
    <name evidence="9" type="ORF">KFK14_16780</name>
</gene>
<evidence type="ECO:0000256" key="7">
    <source>
        <dbReference type="SAM" id="Phobius"/>
    </source>
</evidence>
<comment type="catalytic activity">
    <reaction evidence="1 5 6">
        <text>[protein]-peptidylproline (omega=180) = [protein]-peptidylproline (omega=0)</text>
        <dbReference type="Rhea" id="RHEA:16237"/>
        <dbReference type="Rhea" id="RHEA-COMP:10747"/>
        <dbReference type="Rhea" id="RHEA-COMP:10748"/>
        <dbReference type="ChEBI" id="CHEBI:83833"/>
        <dbReference type="ChEBI" id="CHEBI:83834"/>
        <dbReference type="EC" id="5.2.1.8"/>
    </reaction>
</comment>
<keyword evidence="7" id="KW-0472">Membrane</keyword>
<dbReference type="PANTHER" id="PTHR43811">
    <property type="entry name" value="FKBP-TYPE PEPTIDYL-PROLYL CIS-TRANS ISOMERASE FKPA"/>
    <property type="match status" value="1"/>
</dbReference>
<evidence type="ECO:0000256" key="6">
    <source>
        <dbReference type="RuleBase" id="RU003915"/>
    </source>
</evidence>
<dbReference type="EC" id="5.2.1.8" evidence="6"/>
<feature type="transmembrane region" description="Helical" evidence="7">
    <location>
        <begin position="20"/>
        <end position="42"/>
    </location>
</feature>
<evidence type="ECO:0000256" key="4">
    <source>
        <dbReference type="ARBA" id="ARBA00023235"/>
    </source>
</evidence>
<comment type="similarity">
    <text evidence="2 6">Belongs to the FKBP-type PPIase family.</text>
</comment>
<dbReference type="InterPro" id="IPR001179">
    <property type="entry name" value="PPIase_FKBP_dom"/>
</dbReference>
<name>A0A975K4H7_9SPHN</name>
<accession>A0A975K4H7</accession>
<evidence type="ECO:0000256" key="1">
    <source>
        <dbReference type="ARBA" id="ARBA00000971"/>
    </source>
</evidence>
<dbReference type="PROSITE" id="PS50059">
    <property type="entry name" value="FKBP_PPIASE"/>
    <property type="match status" value="1"/>
</dbReference>
<keyword evidence="3 5" id="KW-0697">Rotamase</keyword>
<protein>
    <recommendedName>
        <fullName evidence="6">Peptidyl-prolyl cis-trans isomerase</fullName>
        <ecNumber evidence="6">5.2.1.8</ecNumber>
    </recommendedName>
</protein>
<keyword evidence="7" id="KW-1133">Transmembrane helix</keyword>
<evidence type="ECO:0000256" key="5">
    <source>
        <dbReference type="PROSITE-ProRule" id="PRU00277"/>
    </source>
</evidence>
<dbReference type="Proteomes" id="UP000681425">
    <property type="component" value="Chromosome"/>
</dbReference>
<dbReference type="AlphaFoldDB" id="A0A975K4H7"/>
<keyword evidence="7" id="KW-0812">Transmembrane</keyword>
<evidence type="ECO:0000259" key="8">
    <source>
        <dbReference type="PROSITE" id="PS50059"/>
    </source>
</evidence>
<dbReference type="RefSeq" id="WP_212608457.1">
    <property type="nucleotide sequence ID" value="NZ_CP073910.1"/>
</dbReference>
<dbReference type="SUPFAM" id="SSF54534">
    <property type="entry name" value="FKBP-like"/>
    <property type="match status" value="1"/>
</dbReference>